<protein>
    <submittedName>
        <fullName evidence="2">Uncharacterized protein</fullName>
    </submittedName>
</protein>
<comment type="caution">
    <text evidence="2">The sequence shown here is derived from an EMBL/GenBank/DDBJ whole genome shotgun (WGS) entry which is preliminary data.</text>
</comment>
<sequence length="81" mass="8676">KGYQVAYDTLQAQAKTANEVKAKLPDIAASGMEKLQEKSSKLISNGATPKVVNNFSNGQTTQSEKVSDVVHAERTLPVPFA</sequence>
<name>A0A7Y0SIT8_VIBPH</name>
<feature type="compositionally biased region" description="Polar residues" evidence="1">
    <location>
        <begin position="47"/>
        <end position="64"/>
    </location>
</feature>
<dbReference type="EMBL" id="JABCLB010001522">
    <property type="protein sequence ID" value="NMU84208.1"/>
    <property type="molecule type" value="Genomic_DNA"/>
</dbReference>
<evidence type="ECO:0000256" key="1">
    <source>
        <dbReference type="SAM" id="MobiDB-lite"/>
    </source>
</evidence>
<evidence type="ECO:0000313" key="3">
    <source>
        <dbReference type="Proteomes" id="UP000518904"/>
    </source>
</evidence>
<reference evidence="2 3" key="1">
    <citation type="submission" date="2020-04" db="EMBL/GenBank/DDBJ databases">
        <title>Whole-genome sequencing of Vibrio spp. from China reveals different genetic environments of blaCTX-M-14 among diverse lineages.</title>
        <authorList>
            <person name="Zheng Z."/>
            <person name="Ye L."/>
            <person name="Chen S."/>
        </authorList>
    </citation>
    <scope>NUCLEOTIDE SEQUENCE [LARGE SCALE GENOMIC DNA]</scope>
    <source>
        <strain evidence="2 3">Vb0551</strain>
    </source>
</reference>
<dbReference type="Proteomes" id="UP000518904">
    <property type="component" value="Unassembled WGS sequence"/>
</dbReference>
<proteinExistence type="predicted"/>
<evidence type="ECO:0000313" key="2">
    <source>
        <dbReference type="EMBL" id="NMU84208.1"/>
    </source>
</evidence>
<gene>
    <name evidence="2" type="ORF">HKB16_15075</name>
</gene>
<dbReference type="AlphaFoldDB" id="A0A7Y0SIT8"/>
<accession>A0A7Y0SIT8</accession>
<feature type="non-terminal residue" evidence="2">
    <location>
        <position position="81"/>
    </location>
</feature>
<feature type="region of interest" description="Disordered" evidence="1">
    <location>
        <begin position="47"/>
        <end position="68"/>
    </location>
</feature>
<feature type="non-terminal residue" evidence="2">
    <location>
        <position position="1"/>
    </location>
</feature>
<organism evidence="2 3">
    <name type="scientific">Vibrio parahaemolyticus</name>
    <dbReference type="NCBI Taxonomy" id="670"/>
    <lineage>
        <taxon>Bacteria</taxon>
        <taxon>Pseudomonadati</taxon>
        <taxon>Pseudomonadota</taxon>
        <taxon>Gammaproteobacteria</taxon>
        <taxon>Vibrionales</taxon>
        <taxon>Vibrionaceae</taxon>
        <taxon>Vibrio</taxon>
    </lineage>
</organism>